<organism evidence="6 7">
    <name type="scientific">Arthrobacter crystallopoietes BAB-32</name>
    <dbReference type="NCBI Taxonomy" id="1246476"/>
    <lineage>
        <taxon>Bacteria</taxon>
        <taxon>Bacillati</taxon>
        <taxon>Actinomycetota</taxon>
        <taxon>Actinomycetes</taxon>
        <taxon>Micrococcales</taxon>
        <taxon>Micrococcaceae</taxon>
        <taxon>Crystallibacter</taxon>
    </lineage>
</organism>
<protein>
    <submittedName>
        <fullName evidence="6">Methyltransferase</fullName>
    </submittedName>
</protein>
<dbReference type="PANTHER" id="PTHR43464">
    <property type="entry name" value="METHYLTRANSFERASE"/>
    <property type="match status" value="1"/>
</dbReference>
<dbReference type="OrthoDB" id="9805171at2"/>
<dbReference type="AlphaFoldDB" id="N1V4V0"/>
<evidence type="ECO:0000259" key="5">
    <source>
        <dbReference type="Pfam" id="PF08241"/>
    </source>
</evidence>
<evidence type="ECO:0000313" key="7">
    <source>
        <dbReference type="Proteomes" id="UP000010729"/>
    </source>
</evidence>
<evidence type="ECO:0000313" key="6">
    <source>
        <dbReference type="EMBL" id="EMY35049.1"/>
    </source>
</evidence>
<gene>
    <name evidence="6" type="ORF">D477_006446</name>
</gene>
<dbReference type="EMBL" id="ANPE02000088">
    <property type="protein sequence ID" value="EMY35049.1"/>
    <property type="molecule type" value="Genomic_DNA"/>
</dbReference>
<dbReference type="GO" id="GO:0032259">
    <property type="term" value="P:methylation"/>
    <property type="evidence" value="ECO:0007669"/>
    <property type="project" value="UniProtKB-KW"/>
</dbReference>
<dbReference type="InterPro" id="IPR029063">
    <property type="entry name" value="SAM-dependent_MTases_sf"/>
</dbReference>
<proteinExistence type="predicted"/>
<keyword evidence="4" id="KW-0949">S-adenosyl-L-methionine</keyword>
<dbReference type="SUPFAM" id="SSF53335">
    <property type="entry name" value="S-adenosyl-L-methionine-dependent methyltransferases"/>
    <property type="match status" value="1"/>
</dbReference>
<comment type="caution">
    <text evidence="6">The sequence shown here is derived from an EMBL/GenBank/DDBJ whole genome shotgun (WGS) entry which is preliminary data.</text>
</comment>
<evidence type="ECO:0000256" key="4">
    <source>
        <dbReference type="ARBA" id="ARBA00022691"/>
    </source>
</evidence>
<dbReference type="RefSeq" id="WP_005268069.1">
    <property type="nucleotide sequence ID" value="NZ_ANPE02000088.1"/>
</dbReference>
<dbReference type="InterPro" id="IPR013216">
    <property type="entry name" value="Methyltransf_11"/>
</dbReference>
<reference evidence="6 7" key="1">
    <citation type="journal article" date="2013" name="Genome Announc.">
        <title>Draft Genome Sequence of Arthrobacter crystallopoietes Strain BAB-32, Revealing Genes for Bioremediation.</title>
        <authorList>
            <person name="Joshi M.N."/>
            <person name="Pandit A.S."/>
            <person name="Sharma A."/>
            <person name="Pandya R.V."/>
            <person name="Desai S.M."/>
            <person name="Saxena A.K."/>
            <person name="Bagatharia S.B."/>
        </authorList>
    </citation>
    <scope>NUCLEOTIDE SEQUENCE [LARGE SCALE GENOMIC DNA]</scope>
    <source>
        <strain evidence="6 7">BAB-32</strain>
    </source>
</reference>
<accession>N1V4V0</accession>
<sequence>MARIRGIPIDNDVYQRLGGSWWDEDNPLSLLHGSLTPARLAYFRKILAQEGLGRAAGLRVLDIGCGAGFMSEEFARLGCEVTGVDPAAAAVEAGRRHAADGGLRIRYLQGSGEQLPVPDAAFDVVLCCDVLEHVADVPQVIAETARVLKPGGLYFFDTINRTFVSRIAAIKAMQEWPLTRLFDSPLHVWEMFIKPSELAALLAAKGLQPAGLSGLAPRAHPLASARNLRRARSGRISYAELGRRLDFGPVRSTALSYMGYAVKPS</sequence>
<dbReference type="CDD" id="cd02440">
    <property type="entry name" value="AdoMet_MTases"/>
    <property type="match status" value="1"/>
</dbReference>
<evidence type="ECO:0000256" key="1">
    <source>
        <dbReference type="ARBA" id="ARBA00022603"/>
    </source>
</evidence>
<dbReference type="InterPro" id="IPR010233">
    <property type="entry name" value="UbiG_MeTrfase"/>
</dbReference>
<keyword evidence="1 6" id="KW-0489">Methyltransferase</keyword>
<keyword evidence="2 6" id="KW-0808">Transferase</keyword>
<feature type="domain" description="Methyltransferase type 11" evidence="5">
    <location>
        <begin position="61"/>
        <end position="156"/>
    </location>
</feature>
<dbReference type="GO" id="GO:0010420">
    <property type="term" value="F:polyprenyldihydroxybenzoate methyltransferase activity"/>
    <property type="evidence" value="ECO:0007669"/>
    <property type="project" value="InterPro"/>
</dbReference>
<dbReference type="Pfam" id="PF08241">
    <property type="entry name" value="Methyltransf_11"/>
    <property type="match status" value="1"/>
</dbReference>
<evidence type="ECO:0000256" key="3">
    <source>
        <dbReference type="ARBA" id="ARBA00022688"/>
    </source>
</evidence>
<dbReference type="Proteomes" id="UP000010729">
    <property type="component" value="Unassembled WGS sequence"/>
</dbReference>
<dbReference type="GO" id="GO:0061542">
    <property type="term" value="F:3-demethylubiquinol 3-O-methyltransferase activity"/>
    <property type="evidence" value="ECO:0007669"/>
    <property type="project" value="InterPro"/>
</dbReference>
<keyword evidence="3" id="KW-0831">Ubiquinone biosynthesis</keyword>
<evidence type="ECO:0000256" key="2">
    <source>
        <dbReference type="ARBA" id="ARBA00022679"/>
    </source>
</evidence>
<name>N1V4V0_9MICC</name>
<dbReference type="PANTHER" id="PTHR43464:SF19">
    <property type="entry name" value="UBIQUINONE BIOSYNTHESIS O-METHYLTRANSFERASE, MITOCHONDRIAL"/>
    <property type="match status" value="1"/>
</dbReference>
<dbReference type="NCBIfam" id="TIGR01983">
    <property type="entry name" value="UbiG"/>
    <property type="match status" value="1"/>
</dbReference>
<keyword evidence="7" id="KW-1185">Reference proteome</keyword>
<dbReference type="Gene3D" id="3.40.50.150">
    <property type="entry name" value="Vaccinia Virus protein VP39"/>
    <property type="match status" value="1"/>
</dbReference>